<name>A0A135UAA1_9PEZI</name>
<accession>A0A135UAA1</accession>
<keyword evidence="2" id="KW-0732">Signal</keyword>
<dbReference type="STRING" id="1209931.A0A135UAA1"/>
<dbReference type="OrthoDB" id="2501761at2759"/>
<comment type="caution">
    <text evidence="4">The sequence shown here is derived from an EMBL/GenBank/DDBJ whole genome shotgun (WGS) entry which is preliminary data.</text>
</comment>
<keyword evidence="5" id="KW-1185">Reference proteome</keyword>
<dbReference type="InterPro" id="IPR057194">
    <property type="entry name" value="DUF7872"/>
</dbReference>
<dbReference type="EMBL" id="JFFI01001619">
    <property type="protein sequence ID" value="KXH57305.1"/>
    <property type="molecule type" value="Genomic_DNA"/>
</dbReference>
<evidence type="ECO:0000256" key="2">
    <source>
        <dbReference type="SAM" id="SignalP"/>
    </source>
</evidence>
<dbReference type="PANTHER" id="PTHR33339:SF1">
    <property type="entry name" value="LYSM DOMAIN-CONTAINING PROTEIN"/>
    <property type="match status" value="1"/>
</dbReference>
<evidence type="ECO:0000313" key="4">
    <source>
        <dbReference type="EMBL" id="KXH57305.1"/>
    </source>
</evidence>
<organism evidence="4 5">
    <name type="scientific">Colletotrichum salicis</name>
    <dbReference type="NCBI Taxonomy" id="1209931"/>
    <lineage>
        <taxon>Eukaryota</taxon>
        <taxon>Fungi</taxon>
        <taxon>Dikarya</taxon>
        <taxon>Ascomycota</taxon>
        <taxon>Pezizomycotina</taxon>
        <taxon>Sordariomycetes</taxon>
        <taxon>Hypocreomycetidae</taxon>
        <taxon>Glomerellales</taxon>
        <taxon>Glomerellaceae</taxon>
        <taxon>Colletotrichum</taxon>
        <taxon>Colletotrichum acutatum species complex</taxon>
    </lineage>
</organism>
<dbReference type="PANTHER" id="PTHR33339">
    <property type="entry name" value="LYSM DOMAIN-CONTAINING PROTEIN"/>
    <property type="match status" value="1"/>
</dbReference>
<dbReference type="AlphaFoldDB" id="A0A135UAA1"/>
<dbReference type="Pfam" id="PF25278">
    <property type="entry name" value="DUF7872"/>
    <property type="match status" value="1"/>
</dbReference>
<feature type="domain" description="DUF7872" evidence="3">
    <location>
        <begin position="205"/>
        <end position="302"/>
    </location>
</feature>
<protein>
    <recommendedName>
        <fullName evidence="3">DUF7872 domain-containing protein</fullName>
    </recommendedName>
</protein>
<feature type="region of interest" description="Disordered" evidence="1">
    <location>
        <begin position="478"/>
        <end position="503"/>
    </location>
</feature>
<sequence length="522" mass="57066">MHFRSLRALCVGYLSVYVDAAPSSRSSDLLSVVSSRANCVPSQLSSDTWKKEGVDSFLANAVKRYTEYSSDNVQALGAYLGAPNFFCGVNLWCNAGQPCTPVTLPGWYALMGVQGWNNYVNNLNLAVTYAATILGLKLAKVVDDLWPAKKDNVTPMKQFLAWVNGILNAFPTTAALGATAGSIASTVQGGNIIAGGMMLAPSAGGQFLRWSDLSSQMGSKVDEYKQAIGTYAKKVIDAPINDPTWGINKVLSGGGFLSRQRNITQDDFDTWMYRTVSVNAMALLMQAQNVYIIRTFNKTACDHSSAAILCRQEANSKWTEWRFQRHDSDDEVPEHRLAEKLVQTYGLTKEEILKGPADCFDKHDYEQLTNPWETVSEKGVGLEPVQLCNFNVNVCNMDAAEGAKNINTSPERKTLLQADPTRITIQDNTERDINAGRINGNNADIDRSDQRHPRENAMCSRMAPADCPGFGANHLSEKGDLDASSGSGGLLLPERPTSRDVTTHISRCRGARCSPTLQRGVN</sequence>
<feature type="chain" id="PRO_5007804702" description="DUF7872 domain-containing protein" evidence="2">
    <location>
        <begin position="21"/>
        <end position="522"/>
    </location>
</feature>
<evidence type="ECO:0000259" key="3">
    <source>
        <dbReference type="Pfam" id="PF25278"/>
    </source>
</evidence>
<evidence type="ECO:0000313" key="5">
    <source>
        <dbReference type="Proteomes" id="UP000070121"/>
    </source>
</evidence>
<evidence type="ECO:0000256" key="1">
    <source>
        <dbReference type="SAM" id="MobiDB-lite"/>
    </source>
</evidence>
<proteinExistence type="predicted"/>
<reference evidence="4 5" key="1">
    <citation type="submission" date="2014-02" db="EMBL/GenBank/DDBJ databases">
        <title>The genome sequence of Colletotrichum salicis CBS 607.94.</title>
        <authorList>
            <person name="Baroncelli R."/>
            <person name="Thon M.R."/>
        </authorList>
    </citation>
    <scope>NUCLEOTIDE SEQUENCE [LARGE SCALE GENOMIC DNA]</scope>
    <source>
        <strain evidence="4 5">CBS 607.94</strain>
    </source>
</reference>
<gene>
    <name evidence="4" type="ORF">CSAL01_04331</name>
</gene>
<feature type="signal peptide" evidence="2">
    <location>
        <begin position="1"/>
        <end position="20"/>
    </location>
</feature>
<dbReference type="Proteomes" id="UP000070121">
    <property type="component" value="Unassembled WGS sequence"/>
</dbReference>